<reference evidence="4" key="2">
    <citation type="journal article" date="2021" name="Microbiome">
        <title>Successional dynamics and alternative stable states in a saline activated sludge microbial community over 9 years.</title>
        <authorList>
            <person name="Wang Y."/>
            <person name="Ye J."/>
            <person name="Ju F."/>
            <person name="Liu L."/>
            <person name="Boyd J.A."/>
            <person name="Deng Y."/>
            <person name="Parks D.H."/>
            <person name="Jiang X."/>
            <person name="Yin X."/>
            <person name="Woodcroft B.J."/>
            <person name="Tyson G.W."/>
            <person name="Hugenholtz P."/>
            <person name="Polz M.F."/>
            <person name="Zhang T."/>
        </authorList>
    </citation>
    <scope>NUCLEOTIDE SEQUENCE</scope>
    <source>
        <strain evidence="4">HKST-UBA01</strain>
    </source>
</reference>
<evidence type="ECO:0000256" key="1">
    <source>
        <dbReference type="ARBA" id="ARBA00022729"/>
    </source>
</evidence>
<proteinExistence type="predicted"/>
<dbReference type="Proteomes" id="UP000697710">
    <property type="component" value="Unassembled WGS sequence"/>
</dbReference>
<dbReference type="EMBL" id="JAGQHR010000995">
    <property type="protein sequence ID" value="MCA9730110.1"/>
    <property type="molecule type" value="Genomic_DNA"/>
</dbReference>
<evidence type="ECO:0000313" key="4">
    <source>
        <dbReference type="EMBL" id="MCA9730110.1"/>
    </source>
</evidence>
<dbReference type="InterPro" id="IPR032812">
    <property type="entry name" value="SbsA_Ig"/>
</dbReference>
<evidence type="ECO:0000259" key="3">
    <source>
        <dbReference type="Pfam" id="PF13205"/>
    </source>
</evidence>
<dbReference type="Pfam" id="PF13205">
    <property type="entry name" value="Big_5"/>
    <property type="match status" value="1"/>
</dbReference>
<evidence type="ECO:0000256" key="2">
    <source>
        <dbReference type="SAM" id="MobiDB-lite"/>
    </source>
</evidence>
<reference evidence="4" key="1">
    <citation type="submission" date="2020-04" db="EMBL/GenBank/DDBJ databases">
        <authorList>
            <person name="Zhang T."/>
        </authorList>
    </citation>
    <scope>NUCLEOTIDE SEQUENCE</scope>
    <source>
        <strain evidence="4">HKST-UBA01</strain>
    </source>
</reference>
<evidence type="ECO:0000313" key="5">
    <source>
        <dbReference type="Proteomes" id="UP000697710"/>
    </source>
</evidence>
<organism evidence="4 5">
    <name type="scientific">Eiseniibacteriota bacterium</name>
    <dbReference type="NCBI Taxonomy" id="2212470"/>
    <lineage>
        <taxon>Bacteria</taxon>
        <taxon>Candidatus Eiseniibacteriota</taxon>
    </lineage>
</organism>
<feature type="domain" description="SbsA Ig-like" evidence="3">
    <location>
        <begin position="34"/>
        <end position="133"/>
    </location>
</feature>
<feature type="compositionally biased region" description="Basic and acidic residues" evidence="2">
    <location>
        <begin position="419"/>
        <end position="430"/>
    </location>
</feature>
<comment type="caution">
    <text evidence="4">The sequence shown here is derived from an EMBL/GenBank/DDBJ whole genome shotgun (WGS) entry which is preliminary data.</text>
</comment>
<gene>
    <name evidence="4" type="ORF">KC729_20670</name>
</gene>
<accession>A0A956M2K9</accession>
<dbReference type="AlphaFoldDB" id="A0A956M2K9"/>
<sequence>MRTRTLLPLLVVLLPVVGIGGCAKSEAPSGGPLDTDPPRVVASYPDSAALGLADLDSIAIVFSESMNHRSVEQTFQVVPPVEIARREWKDRTWILRLRAPLEPHTTYVGLLGADARDRRKNQLGSLWTFPFSTGDTLDDGVLEGTVVGQRFAAKHLWVYAWPWETPPPDTTEAGFPPPALRMGQTDEKGAFRIPYVPRDRPLRVCAFYDRDGDGQFQPLPDRWTCLPDSIALADTSAATGLVMYLTAPDEPGTVAGTVVDSSCVAVPYRDRLGAVRAERDSLLEWLEGELEARVRGRGALSRADSSRIESDFARLAREEGSSLEDSARCAQPIRVGLYASGDSLVREAAAEFRWTDVPPGIYRLRGFRDINANGVRDPGEPEGAYRFAIEVAPLHDLDDLDFSIALPAGEDPLPVPEPAAHEEPTQKETP</sequence>
<protein>
    <submittedName>
        <fullName evidence="4">Ig-like domain-containing protein</fullName>
    </submittedName>
</protein>
<dbReference type="PROSITE" id="PS51257">
    <property type="entry name" value="PROKAR_LIPOPROTEIN"/>
    <property type="match status" value="1"/>
</dbReference>
<keyword evidence="1" id="KW-0732">Signal</keyword>
<name>A0A956M2K9_UNCEI</name>
<feature type="region of interest" description="Disordered" evidence="2">
    <location>
        <begin position="405"/>
        <end position="430"/>
    </location>
</feature>